<dbReference type="Proteomes" id="UP000066624">
    <property type="component" value="Chromosome"/>
</dbReference>
<dbReference type="OrthoDB" id="6197820at2"/>
<dbReference type="EMBL" id="CP012154">
    <property type="protein sequence ID" value="AKS42900.1"/>
    <property type="molecule type" value="Genomic_DNA"/>
</dbReference>
<name>A0A0K0XZ03_9GAMM</name>
<reference evidence="1 2" key="1">
    <citation type="submission" date="2015-07" db="EMBL/GenBank/DDBJ databases">
        <authorList>
            <person name="Noorani M."/>
        </authorList>
    </citation>
    <scope>NUCLEOTIDE SEQUENCE [LARGE SCALE GENOMIC DNA]</scope>
    <source>
        <strain evidence="1 2">KCTC 42284</strain>
    </source>
</reference>
<organism evidence="1 2">
    <name type="scientific">Wenzhouxiangella marina</name>
    <dbReference type="NCBI Taxonomy" id="1579979"/>
    <lineage>
        <taxon>Bacteria</taxon>
        <taxon>Pseudomonadati</taxon>
        <taxon>Pseudomonadota</taxon>
        <taxon>Gammaproteobacteria</taxon>
        <taxon>Chromatiales</taxon>
        <taxon>Wenzhouxiangellaceae</taxon>
        <taxon>Wenzhouxiangella</taxon>
    </lineage>
</organism>
<dbReference type="InterPro" id="IPR036622">
    <property type="entry name" value="LigA_sf"/>
</dbReference>
<dbReference type="RefSeq" id="WP_049726425.1">
    <property type="nucleotide sequence ID" value="NZ_CP012154.1"/>
</dbReference>
<dbReference type="KEGG" id="wma:WM2015_2542"/>
<proteinExistence type="predicted"/>
<gene>
    <name evidence="1" type="ORF">WM2015_2542</name>
</gene>
<dbReference type="InterPro" id="IPR011986">
    <property type="entry name" value="Xdiol_dOase_LigA"/>
</dbReference>
<keyword evidence="2" id="KW-1185">Reference proteome</keyword>
<evidence type="ECO:0000313" key="1">
    <source>
        <dbReference type="EMBL" id="AKS42900.1"/>
    </source>
</evidence>
<accession>A0A0K0XZ03</accession>
<dbReference type="AlphaFoldDB" id="A0A0K0XZ03"/>
<protein>
    <submittedName>
        <fullName evidence="1">Uncharacterized protein</fullName>
    </submittedName>
</protein>
<dbReference type="Gene3D" id="1.10.700.10">
    <property type="entry name" value="Dioxygenase LigAB, LigA subunit"/>
    <property type="match status" value="1"/>
</dbReference>
<dbReference type="STRING" id="1579979.WM2015_2542"/>
<dbReference type="SUPFAM" id="SSF48076">
    <property type="entry name" value="LigA subunit of an aromatic-ring-opening dioxygenase LigAB"/>
    <property type="match status" value="1"/>
</dbReference>
<dbReference type="Pfam" id="PF07746">
    <property type="entry name" value="LigA"/>
    <property type="match status" value="1"/>
</dbReference>
<evidence type="ECO:0000313" key="2">
    <source>
        <dbReference type="Proteomes" id="UP000066624"/>
    </source>
</evidence>
<sequence length="71" mass="8027">MASRLAELLKELGQNAELHDEYVKDPEGVMQRYDMSKEEIKAMLDKDVKKLEELSGLDGLKANGIVRAHDI</sequence>